<evidence type="ECO:0000256" key="1">
    <source>
        <dbReference type="ARBA" id="ARBA00004555"/>
    </source>
</evidence>
<dbReference type="InterPro" id="IPR056915">
    <property type="entry name" value="Ig_TR130_2nd"/>
</dbReference>
<dbReference type="InterPro" id="IPR022233">
    <property type="entry name" value="TRAPPC10/Trs130_C"/>
</dbReference>
<reference evidence="9" key="1">
    <citation type="submission" date="2016-03" db="EMBL/GenBank/DDBJ databases">
        <authorList>
            <person name="Devillers Hugo."/>
        </authorList>
    </citation>
    <scope>NUCLEOTIDE SEQUENCE [LARGE SCALE GENOMIC DNA]</scope>
</reference>
<dbReference type="GO" id="GO:0034498">
    <property type="term" value="P:early endosome to Golgi transport"/>
    <property type="evidence" value="ECO:0007669"/>
    <property type="project" value="TreeGrafter"/>
</dbReference>
<protein>
    <submittedName>
        <fullName evidence="8">LANO_0H17128g1_1</fullName>
    </submittedName>
</protein>
<evidence type="ECO:0000313" key="9">
    <source>
        <dbReference type="Proteomes" id="UP000189911"/>
    </source>
</evidence>
<comment type="subcellular location">
    <subcellularLocation>
        <location evidence="1">Golgi apparatus</location>
    </subcellularLocation>
</comment>
<feature type="domain" description="TRAPPC10/Trs130 C-terminal" evidence="4">
    <location>
        <begin position="971"/>
        <end position="1079"/>
    </location>
</feature>
<dbReference type="InterPro" id="IPR045126">
    <property type="entry name" value="TRAPPC10/Trs130"/>
</dbReference>
<accession>A0A1G4KMZ2</accession>
<evidence type="ECO:0000256" key="3">
    <source>
        <dbReference type="ARBA" id="ARBA00023034"/>
    </source>
</evidence>
<evidence type="ECO:0000259" key="6">
    <source>
        <dbReference type="Pfam" id="PF24966"/>
    </source>
</evidence>
<dbReference type="Pfam" id="PF23036">
    <property type="entry name" value="TRAPPC10_1st"/>
    <property type="match status" value="1"/>
</dbReference>
<dbReference type="Pfam" id="PF24966">
    <property type="entry name" value="Ig_TR130_2nd"/>
    <property type="match status" value="1"/>
</dbReference>
<dbReference type="GO" id="GO:1990071">
    <property type="term" value="C:TRAPPII protein complex"/>
    <property type="evidence" value="ECO:0007669"/>
    <property type="project" value="InterPro"/>
</dbReference>
<feature type="domain" description="Trs130 NTS" evidence="7">
    <location>
        <begin position="301"/>
        <end position="531"/>
    </location>
</feature>
<evidence type="ECO:0000259" key="5">
    <source>
        <dbReference type="Pfam" id="PF23036"/>
    </source>
</evidence>
<dbReference type="Pfam" id="PF12584">
    <property type="entry name" value="TRAPPC10"/>
    <property type="match status" value="1"/>
</dbReference>
<keyword evidence="2" id="KW-0813">Transport</keyword>
<evidence type="ECO:0000259" key="4">
    <source>
        <dbReference type="Pfam" id="PF12584"/>
    </source>
</evidence>
<sequence>MGNNTAQNLIKFSYFDPFNVFGSVRKELEDRLPFRNLHWKPLNESLRTISSLPVKIVGEADDYEGPESSSKPFIMFLVISCTSIDEYRAKVRPLVRQWLPDVELDTRLMPAKRVVLLHSNSDVSETNLFKTVSFFDKFSKDFPYLTAIEVKSIYRSEKQKTDFWNGTLAQLRKYTMEVFEQRLALLEVKLREVPSDKIVEITSLQEKILNLFLSFYLNDEASRELESLRTKLLSKLGPKLPSGNLEIPFAFLQNEQETNRSSIALQVANQNLTTYELNKFFFLKHCELIQKSYVQAPRNVRLYQLAKTFLRTIQRAFKSSPLLAEFKASFIETLFDISMFDREASVTFREIGADFKMIARDCFLDMAFASNNFRIFGRNYSSLTRKSQLSHINSTFKDEETFHQTIFSMTKDIIRLLSESNSKKYRTVDLLSVEIGLLHYQRNEYEQAISILQSCHEYYKESNWSTIAFPLLECFIDCLVKSPGIETLIICGEQVPTATILSNSILDLLTSAQPDDRKEYWWDRFLAMNEKDNGSLMYPLDNLFDIQVDGKLVVTRPNVFGLCIKVFNKKIPKEVFVKSMQLLLRNSHGESMIFQLLDCCVKPGENVLFLESARISFGTFSLVSTESTVGNTIFCKEFTEDAEKFLELERPIESNSFELIVSPSRHLETAKNSVTLNYFNRDDISTFKLVLTALPMKNESNSNVSFNKEGDQFSIVIDNFNVKALDYFILHSCDNFMVKQEMTFETRECPGVEFYQCDSKTISCILPVSVSVEDIARDGCFFFKFLVNSSTPKEPILLHGSELLADNTDKYNVHGGFAPDIPLLIKNGDDDTCLTFFQVETKGHKLFDSKDIFHLRVTFNILKDQIDHLVTNVILIQGNPQTAAKMESHRDVWNSMVLKRLVFDYELFEHKSYLQLISPESCINELEVFLQSKIQDKDFLKASSRCLRVLQKGFQFSYLEIVEYTKDILPSVLVVHVSLPTLSRFFSVNLTRDDSEGSVSQLGHIIPYTIKVKNLSRHWQTQNSAGRDYIFELFNSNEWLIDGKRRFCLLPSTEEYRVNIIPLRRGYLKFPKVEITESDRKVSELHYLNMHEVTLVI</sequence>
<evidence type="ECO:0000259" key="7">
    <source>
        <dbReference type="Pfam" id="PF24967"/>
    </source>
</evidence>
<dbReference type="PANTHER" id="PTHR13251:SF3">
    <property type="entry name" value="TRAFFICKING PROTEIN PARTICLE COMPLEX SUBUNIT 10"/>
    <property type="match status" value="1"/>
</dbReference>
<evidence type="ECO:0000313" key="8">
    <source>
        <dbReference type="EMBL" id="SCV05876.1"/>
    </source>
</evidence>
<dbReference type="GO" id="GO:0005829">
    <property type="term" value="C:cytosol"/>
    <property type="evidence" value="ECO:0007669"/>
    <property type="project" value="GOC"/>
</dbReference>
<feature type="domain" description="TRAPPC10/Trs130 N-terminal" evidence="5">
    <location>
        <begin position="12"/>
        <end position="192"/>
    </location>
</feature>
<keyword evidence="9" id="KW-1185">Reference proteome</keyword>
<name>A0A1G4KMZ2_9SACH</name>
<proteinExistence type="predicted"/>
<gene>
    <name evidence="8" type="ORF">LANO_0H17128G</name>
</gene>
<keyword evidence="3" id="KW-0333">Golgi apparatus</keyword>
<dbReference type="EMBL" id="LT598447">
    <property type="protein sequence ID" value="SCV05876.1"/>
    <property type="molecule type" value="Genomic_DNA"/>
</dbReference>
<dbReference type="InterPro" id="IPR056913">
    <property type="entry name" value="TRAPPC10/Trs130_N"/>
</dbReference>
<dbReference type="PANTHER" id="PTHR13251">
    <property type="entry name" value="EPILEPSY HOLOPROSENCEPHALY CANDIDATE 1/TMEM1"/>
    <property type="match status" value="1"/>
</dbReference>
<dbReference type="AlphaFoldDB" id="A0A1G4KMZ2"/>
<dbReference type="GO" id="GO:0006891">
    <property type="term" value="P:intra-Golgi vesicle-mediated transport"/>
    <property type="evidence" value="ECO:0007669"/>
    <property type="project" value="TreeGrafter"/>
</dbReference>
<dbReference type="InterPro" id="IPR056916">
    <property type="entry name" value="NTS_TR130"/>
</dbReference>
<feature type="domain" description="Trs130 second Ig-like" evidence="6">
    <location>
        <begin position="672"/>
        <end position="766"/>
    </location>
</feature>
<dbReference type="OrthoDB" id="10256906at2759"/>
<organism evidence="8 9">
    <name type="scientific">Lachancea nothofagi CBS 11611</name>
    <dbReference type="NCBI Taxonomy" id="1266666"/>
    <lineage>
        <taxon>Eukaryota</taxon>
        <taxon>Fungi</taxon>
        <taxon>Dikarya</taxon>
        <taxon>Ascomycota</taxon>
        <taxon>Saccharomycotina</taxon>
        <taxon>Saccharomycetes</taxon>
        <taxon>Saccharomycetales</taxon>
        <taxon>Saccharomycetaceae</taxon>
        <taxon>Lachancea</taxon>
    </lineage>
</organism>
<dbReference type="Pfam" id="PF24967">
    <property type="entry name" value="NTS_TR130"/>
    <property type="match status" value="1"/>
</dbReference>
<evidence type="ECO:0000256" key="2">
    <source>
        <dbReference type="ARBA" id="ARBA00022448"/>
    </source>
</evidence>
<dbReference type="Proteomes" id="UP000189911">
    <property type="component" value="Chromosome H"/>
</dbReference>